<keyword evidence="4" id="KW-1185">Reference proteome</keyword>
<dbReference type="Pfam" id="PF03190">
    <property type="entry name" value="Thioredox_DsbH"/>
    <property type="match status" value="1"/>
</dbReference>
<evidence type="ECO:0000256" key="1">
    <source>
        <dbReference type="SAM" id="SignalP"/>
    </source>
</evidence>
<feature type="domain" description="Thioredoxin" evidence="2">
    <location>
        <begin position="20"/>
        <end position="154"/>
    </location>
</feature>
<evidence type="ECO:0000313" key="4">
    <source>
        <dbReference type="Proteomes" id="UP000503447"/>
    </source>
</evidence>
<name>A0A6M5YW26_9BACT</name>
<dbReference type="InterPro" id="IPR004879">
    <property type="entry name" value="Ssp411-like_TRX"/>
</dbReference>
<evidence type="ECO:0000313" key="3">
    <source>
        <dbReference type="EMBL" id="QJW98297.1"/>
    </source>
</evidence>
<proteinExistence type="predicted"/>
<feature type="signal peptide" evidence="1">
    <location>
        <begin position="1"/>
        <end position="19"/>
    </location>
</feature>
<keyword evidence="1" id="KW-0732">Signal</keyword>
<dbReference type="SUPFAM" id="SSF52833">
    <property type="entry name" value="Thioredoxin-like"/>
    <property type="match status" value="1"/>
</dbReference>
<dbReference type="KEGG" id="ftj:FTUN_5885"/>
<gene>
    <name evidence="3" type="ORF">FTUN_5885</name>
</gene>
<dbReference type="RefSeq" id="WP_171473515.1">
    <property type="nucleotide sequence ID" value="NZ_CP053452.2"/>
</dbReference>
<dbReference type="InterPro" id="IPR036249">
    <property type="entry name" value="Thioredoxin-like_sf"/>
</dbReference>
<dbReference type="Proteomes" id="UP000503447">
    <property type="component" value="Chromosome"/>
</dbReference>
<reference evidence="4" key="1">
    <citation type="submission" date="2020-05" db="EMBL/GenBank/DDBJ databases">
        <title>Frigoriglobus tundricola gen. nov., sp. nov., a psychrotolerant cellulolytic planctomycete of the family Gemmataceae with two divergent copies of 16S rRNA gene.</title>
        <authorList>
            <person name="Kulichevskaya I.S."/>
            <person name="Ivanova A.A."/>
            <person name="Naumoff D.G."/>
            <person name="Beletsky A.V."/>
            <person name="Rijpstra W.I.C."/>
            <person name="Sinninghe Damste J.S."/>
            <person name="Mardanov A.V."/>
            <person name="Ravin N.V."/>
            <person name="Dedysh S.N."/>
        </authorList>
    </citation>
    <scope>NUCLEOTIDE SEQUENCE [LARGE SCALE GENOMIC DNA]</scope>
    <source>
        <strain evidence="4">PL17</strain>
    </source>
</reference>
<dbReference type="AlphaFoldDB" id="A0A6M5YW26"/>
<feature type="chain" id="PRO_5026964948" description="Thioredoxin domain-containing protein" evidence="1">
    <location>
        <begin position="20"/>
        <end position="178"/>
    </location>
</feature>
<protein>
    <recommendedName>
        <fullName evidence="2">Thioredoxin domain-containing protein</fullName>
    </recommendedName>
</protein>
<dbReference type="InterPro" id="IPR013766">
    <property type="entry name" value="Thioredoxin_domain"/>
</dbReference>
<dbReference type="PROSITE" id="PS51352">
    <property type="entry name" value="THIOREDOXIN_2"/>
    <property type="match status" value="1"/>
</dbReference>
<organism evidence="3 4">
    <name type="scientific">Frigoriglobus tundricola</name>
    <dbReference type="NCBI Taxonomy" id="2774151"/>
    <lineage>
        <taxon>Bacteria</taxon>
        <taxon>Pseudomonadati</taxon>
        <taxon>Planctomycetota</taxon>
        <taxon>Planctomycetia</taxon>
        <taxon>Gemmatales</taxon>
        <taxon>Gemmataceae</taxon>
        <taxon>Frigoriglobus</taxon>
    </lineage>
</organism>
<dbReference type="EMBL" id="CP053452">
    <property type="protein sequence ID" value="QJW98297.1"/>
    <property type="molecule type" value="Genomic_DNA"/>
</dbReference>
<sequence>MIRLLLVSALTLLPAAARADEPKPKLPPATAVLAEGLSAAKKDGKAVFLAFGSPACGWCKYLDKYHARPAVAKTLGKHLVFVKVDVIENEGGQKLYEKYAPEPGGVPVWVVLSAEGKVLGDSFADKNGKKDNVGFPYEPNEVAHYEKVLRAALPKLTDAEVAEVVKELKDAGPKRDKK</sequence>
<dbReference type="Gene3D" id="3.40.30.10">
    <property type="entry name" value="Glutaredoxin"/>
    <property type="match status" value="1"/>
</dbReference>
<accession>A0A6M5YW26</accession>
<evidence type="ECO:0000259" key="2">
    <source>
        <dbReference type="PROSITE" id="PS51352"/>
    </source>
</evidence>